<dbReference type="InterPro" id="IPR033640">
    <property type="entry name" value="FAR_C"/>
</dbReference>
<protein>
    <recommendedName>
        <fullName evidence="1">Fatty acyl-CoA reductase C-terminal domain-containing protein</fullName>
    </recommendedName>
</protein>
<evidence type="ECO:0000313" key="3">
    <source>
        <dbReference type="Proteomes" id="UP001235939"/>
    </source>
</evidence>
<reference evidence="2 3" key="1">
    <citation type="submission" date="2022-01" db="EMBL/GenBank/DDBJ databases">
        <title>A chromosomal length assembly of Cordylochernes scorpioides.</title>
        <authorList>
            <person name="Zeh D."/>
            <person name="Zeh J."/>
        </authorList>
    </citation>
    <scope>NUCLEOTIDE SEQUENCE [LARGE SCALE GENOMIC DNA]</scope>
    <source>
        <strain evidence="2">IN4F17</strain>
        <tissue evidence="2">Whole Body</tissue>
    </source>
</reference>
<proteinExistence type="predicted"/>
<evidence type="ECO:0000259" key="1">
    <source>
        <dbReference type="Pfam" id="PF03015"/>
    </source>
</evidence>
<dbReference type="EMBL" id="CP092879">
    <property type="protein sequence ID" value="UYV79095.1"/>
    <property type="molecule type" value="Genomic_DNA"/>
</dbReference>
<sequence>METQLFNFDVRSMDWNQYIHGYIIGARQYVLKEDLSTVPQAKKGVHRIYLYTKLVQLGSVLCIWRLLLHKSPLARRLWDLLTLLLMRLVRLLLTWS</sequence>
<name>A0ABY6LHW9_9ARAC</name>
<gene>
    <name evidence="2" type="ORF">LAZ67_17001113</name>
</gene>
<dbReference type="Pfam" id="PF03015">
    <property type="entry name" value="Sterile"/>
    <property type="match status" value="1"/>
</dbReference>
<accession>A0ABY6LHW9</accession>
<organism evidence="2 3">
    <name type="scientific">Cordylochernes scorpioides</name>
    <dbReference type="NCBI Taxonomy" id="51811"/>
    <lineage>
        <taxon>Eukaryota</taxon>
        <taxon>Metazoa</taxon>
        <taxon>Ecdysozoa</taxon>
        <taxon>Arthropoda</taxon>
        <taxon>Chelicerata</taxon>
        <taxon>Arachnida</taxon>
        <taxon>Pseudoscorpiones</taxon>
        <taxon>Cheliferoidea</taxon>
        <taxon>Chernetidae</taxon>
        <taxon>Cordylochernes</taxon>
    </lineage>
</organism>
<keyword evidence="3" id="KW-1185">Reference proteome</keyword>
<feature type="domain" description="Fatty acyl-CoA reductase C-terminal" evidence="1">
    <location>
        <begin position="2"/>
        <end position="33"/>
    </location>
</feature>
<evidence type="ECO:0000313" key="2">
    <source>
        <dbReference type="EMBL" id="UYV79095.1"/>
    </source>
</evidence>
<dbReference type="Proteomes" id="UP001235939">
    <property type="component" value="Chromosome 17"/>
</dbReference>